<feature type="transmembrane region" description="Helical" evidence="7">
    <location>
        <begin position="365"/>
        <end position="387"/>
    </location>
</feature>
<dbReference type="Pfam" id="PF07690">
    <property type="entry name" value="MFS_1"/>
    <property type="match status" value="1"/>
</dbReference>
<feature type="transmembrane region" description="Helical" evidence="7">
    <location>
        <begin position="36"/>
        <end position="56"/>
    </location>
</feature>
<feature type="domain" description="Major facilitator superfamily (MFS) profile" evidence="8">
    <location>
        <begin position="7"/>
        <end position="393"/>
    </location>
</feature>
<dbReference type="AlphaFoldDB" id="A0A7H1J318"/>
<dbReference type="PROSITE" id="PS50850">
    <property type="entry name" value="MFS"/>
    <property type="match status" value="1"/>
</dbReference>
<feature type="transmembrane region" description="Helical" evidence="7">
    <location>
        <begin position="130"/>
        <end position="153"/>
    </location>
</feature>
<evidence type="ECO:0000256" key="7">
    <source>
        <dbReference type="SAM" id="Phobius"/>
    </source>
</evidence>
<dbReference type="Gene3D" id="1.20.1250.20">
    <property type="entry name" value="MFS general substrate transporter like domains"/>
    <property type="match status" value="2"/>
</dbReference>
<keyword evidence="4 7" id="KW-0812">Transmembrane</keyword>
<reference evidence="9 10" key="1">
    <citation type="submission" date="2020-09" db="EMBL/GenBank/DDBJ databases">
        <title>Complete genome sequence of an Arctic sea ice bacterium Marinomonas arctica BSI20414.</title>
        <authorList>
            <person name="Liao L."/>
            <person name="Chen B."/>
        </authorList>
    </citation>
    <scope>NUCLEOTIDE SEQUENCE [LARGE SCALE GENOMIC DNA]</scope>
    <source>
        <strain evidence="9 10">BSI20414</strain>
    </source>
</reference>
<evidence type="ECO:0000256" key="3">
    <source>
        <dbReference type="ARBA" id="ARBA00022448"/>
    </source>
</evidence>
<dbReference type="Proteomes" id="UP000516370">
    <property type="component" value="Chromosome"/>
</dbReference>
<feature type="transmembrane region" description="Helical" evidence="7">
    <location>
        <begin position="217"/>
        <end position="238"/>
    </location>
</feature>
<keyword evidence="6 7" id="KW-0472">Membrane</keyword>
<feature type="transmembrane region" description="Helical" evidence="7">
    <location>
        <begin position="335"/>
        <end position="359"/>
    </location>
</feature>
<dbReference type="GO" id="GO:0012505">
    <property type="term" value="C:endomembrane system"/>
    <property type="evidence" value="ECO:0007669"/>
    <property type="project" value="UniProtKB-SubCell"/>
</dbReference>
<evidence type="ECO:0000256" key="5">
    <source>
        <dbReference type="ARBA" id="ARBA00022989"/>
    </source>
</evidence>
<evidence type="ECO:0000256" key="4">
    <source>
        <dbReference type="ARBA" id="ARBA00022692"/>
    </source>
</evidence>
<dbReference type="PANTHER" id="PTHR23514:SF3">
    <property type="entry name" value="BYPASS OF STOP CODON PROTEIN 6"/>
    <property type="match status" value="1"/>
</dbReference>
<feature type="transmembrane region" description="Helical" evidence="7">
    <location>
        <begin position="304"/>
        <end position="323"/>
    </location>
</feature>
<feature type="transmembrane region" description="Helical" evidence="7">
    <location>
        <begin position="68"/>
        <end position="90"/>
    </location>
</feature>
<dbReference type="GO" id="GO:0016020">
    <property type="term" value="C:membrane"/>
    <property type="evidence" value="ECO:0007669"/>
    <property type="project" value="TreeGrafter"/>
</dbReference>
<keyword evidence="10" id="KW-1185">Reference proteome</keyword>
<evidence type="ECO:0000313" key="10">
    <source>
        <dbReference type="Proteomes" id="UP000516370"/>
    </source>
</evidence>
<feature type="transmembrane region" description="Helical" evidence="7">
    <location>
        <begin position="96"/>
        <end position="118"/>
    </location>
</feature>
<organism evidence="9 10">
    <name type="scientific">Marinomonas arctica</name>
    <dbReference type="NCBI Taxonomy" id="383750"/>
    <lineage>
        <taxon>Bacteria</taxon>
        <taxon>Pseudomonadati</taxon>
        <taxon>Pseudomonadota</taxon>
        <taxon>Gammaproteobacteria</taxon>
        <taxon>Oceanospirillales</taxon>
        <taxon>Oceanospirillaceae</taxon>
        <taxon>Marinomonas</taxon>
    </lineage>
</organism>
<evidence type="ECO:0000256" key="1">
    <source>
        <dbReference type="ARBA" id="ARBA00004127"/>
    </source>
</evidence>
<name>A0A7H1J318_9GAMM</name>
<keyword evidence="3" id="KW-0813">Transport</keyword>
<dbReference type="InterPro" id="IPR011701">
    <property type="entry name" value="MFS"/>
</dbReference>
<gene>
    <name evidence="9" type="ORF">IBG28_14410</name>
</gene>
<proteinExistence type="inferred from homology"/>
<dbReference type="PANTHER" id="PTHR23514">
    <property type="entry name" value="BYPASS OF STOP CODON PROTEIN 6"/>
    <property type="match status" value="1"/>
</dbReference>
<dbReference type="KEGG" id="mard:IBG28_14410"/>
<sequence length="395" mass="42384">MRTSGVLLFIAYLGFISLGLPDAAHGINWPFVRTAFAVPMGWLGLVIAAGGIGYLISSFSVGYLMNRFGVGWLLVVSSLLVSSGLCGFYFSPAFWIFALFSVVIGMGSGAIDAGLNAYAAEHFSTKHMNWLHAAFGVGATAGPVIVTSVLVSFSQNWRLGYAVIAIILFTMTLVFLFSRHLWESDKHAPKKAEVSSEALVPVTQLQALKHPVIRFQIVFFFLYSGVEVGVGQWAFTVMTESRGISLASAGTWVAVYWGALAFGRAIFGFLVERFSVDQLLRLCLAGMAFGALFFTFSMTPYASYLGLALMGFCAAPIFPCMISQTAARVGKHYSVHAIGFQMSAAVLGAMTLPFLSGLIGGQFGLTSLSISFLAYALALFGLFHSILKRSVSSSA</sequence>
<comment type="similarity">
    <text evidence="2">Belongs to the major facilitator superfamily.</text>
</comment>
<feature type="transmembrane region" description="Helical" evidence="7">
    <location>
        <begin position="244"/>
        <end position="267"/>
    </location>
</feature>
<feature type="transmembrane region" description="Helical" evidence="7">
    <location>
        <begin position="159"/>
        <end position="177"/>
    </location>
</feature>
<evidence type="ECO:0000256" key="2">
    <source>
        <dbReference type="ARBA" id="ARBA00008335"/>
    </source>
</evidence>
<dbReference type="GO" id="GO:0022857">
    <property type="term" value="F:transmembrane transporter activity"/>
    <property type="evidence" value="ECO:0007669"/>
    <property type="project" value="InterPro"/>
</dbReference>
<evidence type="ECO:0000256" key="6">
    <source>
        <dbReference type="ARBA" id="ARBA00023136"/>
    </source>
</evidence>
<comment type="subcellular location">
    <subcellularLocation>
        <location evidence="1">Endomembrane system</location>
        <topology evidence="1">Multi-pass membrane protein</topology>
    </subcellularLocation>
</comment>
<dbReference type="InterPro" id="IPR036259">
    <property type="entry name" value="MFS_trans_sf"/>
</dbReference>
<dbReference type="RefSeq" id="WP_162623457.1">
    <property type="nucleotide sequence ID" value="NZ_BMLJ01000001.1"/>
</dbReference>
<dbReference type="EMBL" id="CP061081">
    <property type="protein sequence ID" value="QNT04884.1"/>
    <property type="molecule type" value="Genomic_DNA"/>
</dbReference>
<dbReference type="InterPro" id="IPR051788">
    <property type="entry name" value="MFS_Transporter"/>
</dbReference>
<evidence type="ECO:0000259" key="8">
    <source>
        <dbReference type="PROSITE" id="PS50850"/>
    </source>
</evidence>
<accession>A0A7H1J318</accession>
<dbReference type="SUPFAM" id="SSF103473">
    <property type="entry name" value="MFS general substrate transporter"/>
    <property type="match status" value="1"/>
</dbReference>
<protein>
    <submittedName>
        <fullName evidence="9">MFS transporter</fullName>
    </submittedName>
</protein>
<feature type="transmembrane region" description="Helical" evidence="7">
    <location>
        <begin position="279"/>
        <end position="298"/>
    </location>
</feature>
<keyword evidence="5 7" id="KW-1133">Transmembrane helix</keyword>
<dbReference type="InterPro" id="IPR020846">
    <property type="entry name" value="MFS_dom"/>
</dbReference>
<evidence type="ECO:0000313" key="9">
    <source>
        <dbReference type="EMBL" id="QNT04884.1"/>
    </source>
</evidence>